<organism evidence="3 4">
    <name type="scientific">Spirilliplanes yamanashiensis</name>
    <dbReference type="NCBI Taxonomy" id="42233"/>
    <lineage>
        <taxon>Bacteria</taxon>
        <taxon>Bacillati</taxon>
        <taxon>Actinomycetota</taxon>
        <taxon>Actinomycetes</taxon>
        <taxon>Micromonosporales</taxon>
        <taxon>Micromonosporaceae</taxon>
        <taxon>Spirilliplanes</taxon>
    </lineage>
</organism>
<dbReference type="InterPro" id="IPR003675">
    <property type="entry name" value="Rce1/LyrA-like_dom"/>
</dbReference>
<dbReference type="GO" id="GO:0004175">
    <property type="term" value="F:endopeptidase activity"/>
    <property type="evidence" value="ECO:0007669"/>
    <property type="project" value="UniProtKB-ARBA"/>
</dbReference>
<proteinExistence type="predicted"/>
<dbReference type="Pfam" id="PF02517">
    <property type="entry name" value="Rce1-like"/>
    <property type="match status" value="1"/>
</dbReference>
<evidence type="ECO:0000256" key="1">
    <source>
        <dbReference type="SAM" id="Phobius"/>
    </source>
</evidence>
<accession>A0A8J3Y4I1</accession>
<name>A0A8J3Y4I1_9ACTN</name>
<gene>
    <name evidence="3" type="ORF">Sya03_06940</name>
</gene>
<keyword evidence="1" id="KW-0812">Transmembrane</keyword>
<comment type="caution">
    <text evidence="3">The sequence shown here is derived from an EMBL/GenBank/DDBJ whole genome shotgun (WGS) entry which is preliminary data.</text>
</comment>
<keyword evidence="4" id="KW-1185">Reference proteome</keyword>
<feature type="transmembrane region" description="Helical" evidence="1">
    <location>
        <begin position="24"/>
        <end position="46"/>
    </location>
</feature>
<dbReference type="GO" id="GO:0080120">
    <property type="term" value="P:CAAX-box protein maturation"/>
    <property type="evidence" value="ECO:0007669"/>
    <property type="project" value="UniProtKB-ARBA"/>
</dbReference>
<keyword evidence="1" id="KW-1133">Transmembrane helix</keyword>
<evidence type="ECO:0000259" key="2">
    <source>
        <dbReference type="Pfam" id="PF02517"/>
    </source>
</evidence>
<sequence>MLAFSALAVAPTWAVQFLFLAQGWELFPALLIELLFLLGAATAVTARVDGRAGVRRLYAGAVRWRIGAGRFAVLLLALPALTLLAAAAFDSVRAPAGGWAAEIGGYLFLTLVYGAVLGNVWEETAWAGFAQSRLMARHGWVRGSLLTSIPFALIHLPLAFEEHGLTGTSGRDLAVTWTVLILTAPVARLLYGAVLLGTGGSVLAVAVLHASFNASGQLAAVHGQWPVFVALGALLALVAAVARRPAYALAR</sequence>
<protein>
    <recommendedName>
        <fullName evidence="2">CAAX prenyl protease 2/Lysostaphin resistance protein A-like domain-containing protein</fullName>
    </recommendedName>
</protein>
<feature type="transmembrane region" description="Helical" evidence="1">
    <location>
        <begin position="224"/>
        <end position="242"/>
    </location>
</feature>
<feature type="transmembrane region" description="Helical" evidence="1">
    <location>
        <begin position="67"/>
        <end position="87"/>
    </location>
</feature>
<evidence type="ECO:0000313" key="4">
    <source>
        <dbReference type="Proteomes" id="UP000652013"/>
    </source>
</evidence>
<evidence type="ECO:0000313" key="3">
    <source>
        <dbReference type="EMBL" id="GIJ01342.1"/>
    </source>
</evidence>
<dbReference type="EMBL" id="BOOY01000003">
    <property type="protein sequence ID" value="GIJ01342.1"/>
    <property type="molecule type" value="Genomic_DNA"/>
</dbReference>
<reference evidence="3" key="1">
    <citation type="submission" date="2021-01" db="EMBL/GenBank/DDBJ databases">
        <title>Whole genome shotgun sequence of Spirilliplanes yamanashiensis NBRC 15828.</title>
        <authorList>
            <person name="Komaki H."/>
            <person name="Tamura T."/>
        </authorList>
    </citation>
    <scope>NUCLEOTIDE SEQUENCE</scope>
    <source>
        <strain evidence="3">NBRC 15828</strain>
    </source>
</reference>
<feature type="domain" description="CAAX prenyl protease 2/Lysostaphin resistance protein A-like" evidence="2">
    <location>
        <begin position="107"/>
        <end position="214"/>
    </location>
</feature>
<dbReference type="AlphaFoldDB" id="A0A8J3Y4I1"/>
<feature type="transmembrane region" description="Helical" evidence="1">
    <location>
        <begin position="189"/>
        <end position="212"/>
    </location>
</feature>
<feature type="transmembrane region" description="Helical" evidence="1">
    <location>
        <begin position="99"/>
        <end position="118"/>
    </location>
</feature>
<dbReference type="Proteomes" id="UP000652013">
    <property type="component" value="Unassembled WGS sequence"/>
</dbReference>
<keyword evidence="1" id="KW-0472">Membrane</keyword>